<protein>
    <submittedName>
        <fullName evidence="1">16946_t:CDS:1</fullName>
    </submittedName>
</protein>
<proteinExistence type="predicted"/>
<evidence type="ECO:0000313" key="1">
    <source>
        <dbReference type="EMBL" id="CAG8741668.1"/>
    </source>
</evidence>
<reference evidence="1" key="1">
    <citation type="submission" date="2021-06" db="EMBL/GenBank/DDBJ databases">
        <authorList>
            <person name="Kallberg Y."/>
            <person name="Tangrot J."/>
            <person name="Rosling A."/>
        </authorList>
    </citation>
    <scope>NUCLEOTIDE SEQUENCE</scope>
    <source>
        <strain evidence="1">CL356</strain>
    </source>
</reference>
<feature type="non-terminal residue" evidence="1">
    <location>
        <position position="1"/>
    </location>
</feature>
<gene>
    <name evidence="1" type="ORF">ACOLOM_LOCUS12211</name>
</gene>
<dbReference type="EMBL" id="CAJVPT010048229">
    <property type="protein sequence ID" value="CAG8741668.1"/>
    <property type="molecule type" value="Genomic_DNA"/>
</dbReference>
<accession>A0ACA9QAP7</accession>
<evidence type="ECO:0000313" key="2">
    <source>
        <dbReference type="Proteomes" id="UP000789525"/>
    </source>
</evidence>
<dbReference type="Proteomes" id="UP000789525">
    <property type="component" value="Unassembled WGS sequence"/>
</dbReference>
<organism evidence="1 2">
    <name type="scientific">Acaulospora colombiana</name>
    <dbReference type="NCBI Taxonomy" id="27376"/>
    <lineage>
        <taxon>Eukaryota</taxon>
        <taxon>Fungi</taxon>
        <taxon>Fungi incertae sedis</taxon>
        <taxon>Mucoromycota</taxon>
        <taxon>Glomeromycotina</taxon>
        <taxon>Glomeromycetes</taxon>
        <taxon>Diversisporales</taxon>
        <taxon>Acaulosporaceae</taxon>
        <taxon>Acaulospora</taxon>
    </lineage>
</organism>
<name>A0ACA9QAP7_9GLOM</name>
<sequence length="138" mass="15249">VWCARIPLASMSLHKIPQNCPDTGKEQDSKDCREANELPEAMRTRSLLDDPERFRPVDGTTIQRWRRGSVLSGSNRRWAAVNTSATSQMKFGKIFQNLSKSGRDQVSSATRTALTVASSLGQSECALECLAHARRGAE</sequence>
<comment type="caution">
    <text evidence="1">The sequence shown here is derived from an EMBL/GenBank/DDBJ whole genome shotgun (WGS) entry which is preliminary data.</text>
</comment>
<keyword evidence="2" id="KW-1185">Reference proteome</keyword>